<accession>A0AAP0BFE8</accession>
<dbReference type="SMART" id="SM00575">
    <property type="entry name" value="ZnF_PMZ"/>
    <property type="match status" value="1"/>
</dbReference>
<dbReference type="InterPro" id="IPR006564">
    <property type="entry name" value="Znf_PMZ"/>
</dbReference>
<gene>
    <name evidence="6" type="primary">FRS5</name>
    <name evidence="6" type="ORF">KSP39_PZI012763</name>
</gene>
<evidence type="ECO:0000259" key="5">
    <source>
        <dbReference type="PROSITE" id="PS50966"/>
    </source>
</evidence>
<dbReference type="GO" id="GO:0008270">
    <property type="term" value="F:zinc ion binding"/>
    <property type="evidence" value="ECO:0007669"/>
    <property type="project" value="UniProtKB-KW"/>
</dbReference>
<feature type="domain" description="SWIM-type" evidence="5">
    <location>
        <begin position="533"/>
        <end position="569"/>
    </location>
</feature>
<sequence length="698" mass="80443">MILSHIKVNSNISVLLQGRYNKSLFPVVQTENEAHKLYCDYARNIGFSVRKEHRILWSGTNLIKSREYCCSKAGIKRTPKVPESELKYRKMDGRTNCPAKIVFNADKEGQNLVVGKFIEEHNHELATKKDQHMLRSYRVITEEKGVVMKSMTEAGIRTSDAYNYLVDEVGGIENVGFSKSDAYNFIAKERSTRVDGGDAASLLQQLKSRAMDDGMFSYEIQTDEFNRLINFIWMDGPSKIDYECFGDVITFDSTYRMNRYNLACASFVVVNNHWQNTVVAIAFISQETIESFVWVFETFLKFVSGKQPLTIFTDQDQAMMVAIERVFTESSHRLCQWHIAKKAPTKVPTFNVDASVRSMFHACLSKCDSSTEFELAWSQMIQHGNLSENRWLSDLYKIKEKWSTAFNKTIQDHGMLSTQRSESTNNVCHAITKATCTLVDCFSKLEKMIINGREKALQEDFKCRQANIPVNAKNCPILKQVSKIYTRVMYGKFYEEFKVGAFGLFIVEEVVVSDKIHIFTIRWSDCGDNNKHWYVELDISSYDVRCSCSKFETTGILCAHVLKVYSHKNIIFIPQQYILRRWTMTAKTDYYLQHDNNIFGEASVAFAFRNNITRFAYDVAIRVEKCEEARKYVMNGLKDISLFADAILEKNCTNCPVDKVKPTLKDPPRLKPKRISNARLKDHWEQPSKLLNQLLLGF</sequence>
<organism evidence="6 7">
    <name type="scientific">Platanthera zijinensis</name>
    <dbReference type="NCBI Taxonomy" id="2320716"/>
    <lineage>
        <taxon>Eukaryota</taxon>
        <taxon>Viridiplantae</taxon>
        <taxon>Streptophyta</taxon>
        <taxon>Embryophyta</taxon>
        <taxon>Tracheophyta</taxon>
        <taxon>Spermatophyta</taxon>
        <taxon>Magnoliopsida</taxon>
        <taxon>Liliopsida</taxon>
        <taxon>Asparagales</taxon>
        <taxon>Orchidaceae</taxon>
        <taxon>Orchidoideae</taxon>
        <taxon>Orchideae</taxon>
        <taxon>Orchidinae</taxon>
        <taxon>Platanthera</taxon>
    </lineage>
</organism>
<dbReference type="InterPro" id="IPR004330">
    <property type="entry name" value="FAR1_DNA_bnd_dom"/>
</dbReference>
<evidence type="ECO:0000256" key="4">
    <source>
        <dbReference type="PROSITE-ProRule" id="PRU00325"/>
    </source>
</evidence>
<dbReference type="PROSITE" id="PS50966">
    <property type="entry name" value="ZF_SWIM"/>
    <property type="match status" value="1"/>
</dbReference>
<dbReference type="Pfam" id="PF04434">
    <property type="entry name" value="SWIM"/>
    <property type="match status" value="1"/>
</dbReference>
<keyword evidence="2 4" id="KW-0863">Zinc-finger</keyword>
<dbReference type="Proteomes" id="UP001418222">
    <property type="component" value="Unassembled WGS sequence"/>
</dbReference>
<dbReference type="Pfam" id="PF10551">
    <property type="entry name" value="MULE"/>
    <property type="match status" value="1"/>
</dbReference>
<dbReference type="Pfam" id="PF03101">
    <property type="entry name" value="FAR1"/>
    <property type="match status" value="1"/>
</dbReference>
<dbReference type="AlphaFoldDB" id="A0AAP0BFE8"/>
<reference evidence="6 7" key="1">
    <citation type="journal article" date="2022" name="Nat. Plants">
        <title>Genomes of leafy and leafless Platanthera orchids illuminate the evolution of mycoheterotrophy.</title>
        <authorList>
            <person name="Li M.H."/>
            <person name="Liu K.W."/>
            <person name="Li Z."/>
            <person name="Lu H.C."/>
            <person name="Ye Q.L."/>
            <person name="Zhang D."/>
            <person name="Wang J.Y."/>
            <person name="Li Y.F."/>
            <person name="Zhong Z.M."/>
            <person name="Liu X."/>
            <person name="Yu X."/>
            <person name="Liu D.K."/>
            <person name="Tu X.D."/>
            <person name="Liu B."/>
            <person name="Hao Y."/>
            <person name="Liao X.Y."/>
            <person name="Jiang Y.T."/>
            <person name="Sun W.H."/>
            <person name="Chen J."/>
            <person name="Chen Y.Q."/>
            <person name="Ai Y."/>
            <person name="Zhai J.W."/>
            <person name="Wu S.S."/>
            <person name="Zhou Z."/>
            <person name="Hsiao Y.Y."/>
            <person name="Wu W.L."/>
            <person name="Chen Y.Y."/>
            <person name="Lin Y.F."/>
            <person name="Hsu J.L."/>
            <person name="Li C.Y."/>
            <person name="Wang Z.W."/>
            <person name="Zhao X."/>
            <person name="Zhong W.Y."/>
            <person name="Ma X.K."/>
            <person name="Ma L."/>
            <person name="Huang J."/>
            <person name="Chen G.Z."/>
            <person name="Huang M.Z."/>
            <person name="Huang L."/>
            <person name="Peng D.H."/>
            <person name="Luo Y.B."/>
            <person name="Zou S.Q."/>
            <person name="Chen S.P."/>
            <person name="Lan S."/>
            <person name="Tsai W.C."/>
            <person name="Van de Peer Y."/>
            <person name="Liu Z.J."/>
        </authorList>
    </citation>
    <scope>NUCLEOTIDE SEQUENCE [LARGE SCALE GENOMIC DNA]</scope>
    <source>
        <strain evidence="6">Lor287</strain>
    </source>
</reference>
<evidence type="ECO:0000256" key="2">
    <source>
        <dbReference type="ARBA" id="ARBA00022771"/>
    </source>
</evidence>
<dbReference type="PANTHER" id="PTHR47718">
    <property type="entry name" value="OS01G0519700 PROTEIN"/>
    <property type="match status" value="1"/>
</dbReference>
<keyword evidence="7" id="KW-1185">Reference proteome</keyword>
<comment type="caution">
    <text evidence="6">The sequence shown here is derived from an EMBL/GenBank/DDBJ whole genome shotgun (WGS) entry which is preliminary data.</text>
</comment>
<keyword evidence="3" id="KW-0862">Zinc</keyword>
<dbReference type="EMBL" id="JBBWWQ010000010">
    <property type="protein sequence ID" value="KAK8936800.1"/>
    <property type="molecule type" value="Genomic_DNA"/>
</dbReference>
<protein>
    <submittedName>
        <fullName evidence="6">Protein FAR1-RELATED SEQUENCE 5</fullName>
    </submittedName>
</protein>
<proteinExistence type="predicted"/>
<evidence type="ECO:0000313" key="6">
    <source>
        <dbReference type="EMBL" id="KAK8936800.1"/>
    </source>
</evidence>
<dbReference type="PANTHER" id="PTHR47718:SF17">
    <property type="entry name" value="PROTEIN FAR1-RELATED SEQUENCE 5-LIKE"/>
    <property type="match status" value="1"/>
</dbReference>
<evidence type="ECO:0000313" key="7">
    <source>
        <dbReference type="Proteomes" id="UP001418222"/>
    </source>
</evidence>
<evidence type="ECO:0000256" key="3">
    <source>
        <dbReference type="ARBA" id="ARBA00022833"/>
    </source>
</evidence>
<dbReference type="InterPro" id="IPR007527">
    <property type="entry name" value="Znf_SWIM"/>
</dbReference>
<evidence type="ECO:0000256" key="1">
    <source>
        <dbReference type="ARBA" id="ARBA00022723"/>
    </source>
</evidence>
<name>A0AAP0BFE8_9ASPA</name>
<dbReference type="InterPro" id="IPR018289">
    <property type="entry name" value="MULE_transposase_dom"/>
</dbReference>
<keyword evidence="1" id="KW-0479">Metal-binding</keyword>